<dbReference type="EMBL" id="JANPWB010000016">
    <property type="protein sequence ID" value="KAJ1084013.1"/>
    <property type="molecule type" value="Genomic_DNA"/>
</dbReference>
<accession>A0AAV7L5X8</accession>
<keyword evidence="3" id="KW-1185">Reference proteome</keyword>
<sequence length="120" mass="13553">MEPLNQSPGGRTKRSAPRSIYDFRVAEIKQEDTGEEAKGGRTKSRREASRAKEETRSRRSGDKENERSQSSKDDEEGRSEESLEGENRVRSSGAPNPGEKRRQKTGYPQRGAKDEEQLIT</sequence>
<evidence type="ECO:0000313" key="2">
    <source>
        <dbReference type="EMBL" id="KAJ1084013.1"/>
    </source>
</evidence>
<reference evidence="2" key="1">
    <citation type="journal article" date="2022" name="bioRxiv">
        <title>Sequencing and chromosome-scale assembly of the giantPleurodeles waltlgenome.</title>
        <authorList>
            <person name="Brown T."/>
            <person name="Elewa A."/>
            <person name="Iarovenko S."/>
            <person name="Subramanian E."/>
            <person name="Araus A.J."/>
            <person name="Petzold A."/>
            <person name="Susuki M."/>
            <person name="Suzuki K.-i.T."/>
            <person name="Hayashi T."/>
            <person name="Toyoda A."/>
            <person name="Oliveira C."/>
            <person name="Osipova E."/>
            <person name="Leigh N.D."/>
            <person name="Simon A."/>
            <person name="Yun M.H."/>
        </authorList>
    </citation>
    <scope>NUCLEOTIDE SEQUENCE</scope>
    <source>
        <strain evidence="2">20211129_DDA</strain>
        <tissue evidence="2">Liver</tissue>
    </source>
</reference>
<proteinExistence type="predicted"/>
<evidence type="ECO:0000256" key="1">
    <source>
        <dbReference type="SAM" id="MobiDB-lite"/>
    </source>
</evidence>
<organism evidence="2 3">
    <name type="scientific">Pleurodeles waltl</name>
    <name type="common">Iberian ribbed newt</name>
    <dbReference type="NCBI Taxonomy" id="8319"/>
    <lineage>
        <taxon>Eukaryota</taxon>
        <taxon>Metazoa</taxon>
        <taxon>Chordata</taxon>
        <taxon>Craniata</taxon>
        <taxon>Vertebrata</taxon>
        <taxon>Euteleostomi</taxon>
        <taxon>Amphibia</taxon>
        <taxon>Batrachia</taxon>
        <taxon>Caudata</taxon>
        <taxon>Salamandroidea</taxon>
        <taxon>Salamandridae</taxon>
        <taxon>Pleurodelinae</taxon>
        <taxon>Pleurodeles</taxon>
    </lineage>
</organism>
<evidence type="ECO:0000313" key="3">
    <source>
        <dbReference type="Proteomes" id="UP001066276"/>
    </source>
</evidence>
<gene>
    <name evidence="2" type="ORF">NDU88_004168</name>
</gene>
<dbReference type="Proteomes" id="UP001066276">
    <property type="component" value="Chromosome 12"/>
</dbReference>
<dbReference type="AlphaFoldDB" id="A0AAV7L5X8"/>
<feature type="compositionally biased region" description="Basic and acidic residues" evidence="1">
    <location>
        <begin position="111"/>
        <end position="120"/>
    </location>
</feature>
<feature type="compositionally biased region" description="Basic and acidic residues" evidence="1">
    <location>
        <begin position="24"/>
        <end position="72"/>
    </location>
</feature>
<protein>
    <submittedName>
        <fullName evidence="2">Uncharacterized protein</fullName>
    </submittedName>
</protein>
<feature type="compositionally biased region" description="Basic and acidic residues" evidence="1">
    <location>
        <begin position="79"/>
        <end position="89"/>
    </location>
</feature>
<feature type="region of interest" description="Disordered" evidence="1">
    <location>
        <begin position="1"/>
        <end position="120"/>
    </location>
</feature>
<comment type="caution">
    <text evidence="2">The sequence shown here is derived from an EMBL/GenBank/DDBJ whole genome shotgun (WGS) entry which is preliminary data.</text>
</comment>
<name>A0AAV7L5X8_PLEWA</name>